<evidence type="ECO:0000259" key="8">
    <source>
        <dbReference type="PROSITE" id="PS50253"/>
    </source>
</evidence>
<feature type="transmembrane region" description="Helical" evidence="7">
    <location>
        <begin position="121"/>
        <end position="143"/>
    </location>
</feature>
<reference evidence="10" key="1">
    <citation type="journal article" date="2019" name="Int. J. Syst. Evol. Microbiol.">
        <title>The Global Catalogue of Microorganisms (GCM) 10K type strain sequencing project: providing services to taxonomists for standard genome sequencing and annotation.</title>
        <authorList>
            <consortium name="The Broad Institute Genomics Platform"/>
            <consortium name="The Broad Institute Genome Sequencing Center for Infectious Disease"/>
            <person name="Wu L."/>
            <person name="Ma J."/>
        </authorList>
    </citation>
    <scope>NUCLEOTIDE SEQUENCE [LARGE SCALE GENOMIC DNA]</scope>
    <source>
        <strain evidence="10">KCTC 52344</strain>
    </source>
</reference>
<keyword evidence="3 6" id="KW-0812">Transmembrane</keyword>
<comment type="similarity">
    <text evidence="2 6">Belongs to the cytochrome c oxidase subunit 3 family.</text>
</comment>
<dbReference type="PROSITE" id="PS50253">
    <property type="entry name" value="COX3"/>
    <property type="match status" value="1"/>
</dbReference>
<dbReference type="Proteomes" id="UP001597510">
    <property type="component" value="Unassembled WGS sequence"/>
</dbReference>
<dbReference type="PANTHER" id="PTHR11403:SF10">
    <property type="entry name" value="CYTOCHROME C OXIDASE"/>
    <property type="match status" value="1"/>
</dbReference>
<evidence type="ECO:0000256" key="7">
    <source>
        <dbReference type="SAM" id="Phobius"/>
    </source>
</evidence>
<evidence type="ECO:0000313" key="10">
    <source>
        <dbReference type="Proteomes" id="UP001597510"/>
    </source>
</evidence>
<dbReference type="InterPro" id="IPR024791">
    <property type="entry name" value="Cyt_c/ubiquinol_Oxase_su3"/>
</dbReference>
<dbReference type="EMBL" id="JBHULC010000004">
    <property type="protein sequence ID" value="MFD2520026.1"/>
    <property type="molecule type" value="Genomic_DNA"/>
</dbReference>
<dbReference type="Gene3D" id="1.20.120.80">
    <property type="entry name" value="Cytochrome c oxidase, subunit III, four-helix bundle"/>
    <property type="match status" value="1"/>
</dbReference>
<comment type="subcellular location">
    <subcellularLocation>
        <location evidence="6">Cell membrane</location>
        <topology evidence="6">Multi-pass membrane protein</topology>
    </subcellularLocation>
    <subcellularLocation>
        <location evidence="1">Membrane</location>
        <topology evidence="1">Multi-pass membrane protein</topology>
    </subcellularLocation>
</comment>
<protein>
    <submittedName>
        <fullName evidence="9">Heme-copper oxidase subunit III</fullName>
    </submittedName>
</protein>
<dbReference type="InterPro" id="IPR000298">
    <property type="entry name" value="Cyt_c_oxidase-like_su3"/>
</dbReference>
<dbReference type="InterPro" id="IPR013833">
    <property type="entry name" value="Cyt_c_oxidase_su3_a-hlx"/>
</dbReference>
<evidence type="ECO:0000313" key="9">
    <source>
        <dbReference type="EMBL" id="MFD2520026.1"/>
    </source>
</evidence>
<evidence type="ECO:0000256" key="1">
    <source>
        <dbReference type="ARBA" id="ARBA00004141"/>
    </source>
</evidence>
<feature type="transmembrane region" description="Helical" evidence="7">
    <location>
        <begin position="12"/>
        <end position="35"/>
    </location>
</feature>
<feature type="transmembrane region" description="Helical" evidence="7">
    <location>
        <begin position="50"/>
        <end position="69"/>
    </location>
</feature>
<evidence type="ECO:0000256" key="6">
    <source>
        <dbReference type="RuleBase" id="RU003376"/>
    </source>
</evidence>
<sequence>MLKQLTKRREPLSFMLYLGILGSSLLFFFIILVFVKKEFSNQQITLKIPGVFWASTWIILVSSSTLHWANKAFREERFRSYRLNISLTLIFGIVFMILQALGWRQMIISGITMSNNTGGMFIYILSGLHLIHALGGIIALGVANKDAFQRMEYVESYVYSVNPPNQLKLRLISIYWHFIDALWLLLFIFLLYHASQNPGNSN</sequence>
<evidence type="ECO:0000256" key="5">
    <source>
        <dbReference type="ARBA" id="ARBA00023136"/>
    </source>
</evidence>
<gene>
    <name evidence="9" type="ORF">ACFSR2_03960</name>
</gene>
<evidence type="ECO:0000256" key="3">
    <source>
        <dbReference type="ARBA" id="ARBA00022692"/>
    </source>
</evidence>
<proteinExistence type="inferred from homology"/>
<accession>A0ABW5J5D7</accession>
<dbReference type="InterPro" id="IPR035973">
    <property type="entry name" value="Cyt_c_oxidase_su3-like_sf"/>
</dbReference>
<name>A0ABW5J5D7_9BACT</name>
<feature type="domain" description="Heme-copper oxidase subunit III family profile" evidence="8">
    <location>
        <begin position="1"/>
        <end position="195"/>
    </location>
</feature>
<dbReference type="SUPFAM" id="SSF81452">
    <property type="entry name" value="Cytochrome c oxidase subunit III-like"/>
    <property type="match status" value="1"/>
</dbReference>
<keyword evidence="10" id="KW-1185">Reference proteome</keyword>
<evidence type="ECO:0000256" key="2">
    <source>
        <dbReference type="ARBA" id="ARBA00010581"/>
    </source>
</evidence>
<dbReference type="RefSeq" id="WP_340235435.1">
    <property type="nucleotide sequence ID" value="NZ_JBBEWC010000004.1"/>
</dbReference>
<feature type="transmembrane region" description="Helical" evidence="7">
    <location>
        <begin position="174"/>
        <end position="194"/>
    </location>
</feature>
<dbReference type="Pfam" id="PF00510">
    <property type="entry name" value="COX3"/>
    <property type="match status" value="1"/>
</dbReference>
<keyword evidence="4 7" id="KW-1133">Transmembrane helix</keyword>
<evidence type="ECO:0000256" key="4">
    <source>
        <dbReference type="ARBA" id="ARBA00022989"/>
    </source>
</evidence>
<keyword evidence="5 7" id="KW-0472">Membrane</keyword>
<comment type="caution">
    <text evidence="9">The sequence shown here is derived from an EMBL/GenBank/DDBJ whole genome shotgun (WGS) entry which is preliminary data.</text>
</comment>
<dbReference type="PANTHER" id="PTHR11403">
    <property type="entry name" value="CYTOCHROME C OXIDASE SUBUNIT III"/>
    <property type="match status" value="1"/>
</dbReference>
<feature type="transmembrane region" description="Helical" evidence="7">
    <location>
        <begin position="81"/>
        <end position="101"/>
    </location>
</feature>
<organism evidence="9 10">
    <name type="scientific">Emticicia soli</name>
    <dbReference type="NCBI Taxonomy" id="2027878"/>
    <lineage>
        <taxon>Bacteria</taxon>
        <taxon>Pseudomonadati</taxon>
        <taxon>Bacteroidota</taxon>
        <taxon>Cytophagia</taxon>
        <taxon>Cytophagales</taxon>
        <taxon>Leadbetterellaceae</taxon>
        <taxon>Emticicia</taxon>
    </lineage>
</organism>